<proteinExistence type="predicted"/>
<comment type="caution">
    <text evidence="1">The sequence shown here is derived from an EMBL/GenBank/DDBJ whole genome shotgun (WGS) entry which is preliminary data.</text>
</comment>
<gene>
    <name evidence="1" type="ORF">L2E82_16774</name>
</gene>
<name>A0ACB9F5Y4_CICIN</name>
<sequence>MIERRRIGTTLEFVLMEHKFTTFIQEHGKKFSTREEYLHRLGVFSKNLLKAVEHQLLDPAAVHGVTPFSDLSAEEFESTYLGVKGGGIEWKNSGLATAPPMEVDELPEDFDWREKGAVTEVKIQVKFHDLSQYEV</sequence>
<reference evidence="2" key="1">
    <citation type="journal article" date="2022" name="Mol. Ecol. Resour.">
        <title>The genomes of chicory, endive, great burdock and yacon provide insights into Asteraceae palaeo-polyploidization history and plant inulin production.</title>
        <authorList>
            <person name="Fan W."/>
            <person name="Wang S."/>
            <person name="Wang H."/>
            <person name="Wang A."/>
            <person name="Jiang F."/>
            <person name="Liu H."/>
            <person name="Zhao H."/>
            <person name="Xu D."/>
            <person name="Zhang Y."/>
        </authorList>
    </citation>
    <scope>NUCLEOTIDE SEQUENCE [LARGE SCALE GENOMIC DNA]</scope>
    <source>
        <strain evidence="2">cv. Punajuju</strain>
    </source>
</reference>
<keyword evidence="2" id="KW-1185">Reference proteome</keyword>
<evidence type="ECO:0000313" key="2">
    <source>
        <dbReference type="Proteomes" id="UP001055811"/>
    </source>
</evidence>
<dbReference type="EMBL" id="CM042011">
    <property type="protein sequence ID" value="KAI3766704.1"/>
    <property type="molecule type" value="Genomic_DNA"/>
</dbReference>
<protein>
    <submittedName>
        <fullName evidence="1">Uncharacterized protein</fullName>
    </submittedName>
</protein>
<evidence type="ECO:0000313" key="1">
    <source>
        <dbReference type="EMBL" id="KAI3766704.1"/>
    </source>
</evidence>
<dbReference type="Proteomes" id="UP001055811">
    <property type="component" value="Linkage Group LG03"/>
</dbReference>
<reference evidence="1 2" key="2">
    <citation type="journal article" date="2022" name="Mol. Ecol. Resour.">
        <title>The genomes of chicory, endive, great burdock and yacon provide insights into Asteraceae paleo-polyploidization history and plant inulin production.</title>
        <authorList>
            <person name="Fan W."/>
            <person name="Wang S."/>
            <person name="Wang H."/>
            <person name="Wang A."/>
            <person name="Jiang F."/>
            <person name="Liu H."/>
            <person name="Zhao H."/>
            <person name="Xu D."/>
            <person name="Zhang Y."/>
        </authorList>
    </citation>
    <scope>NUCLEOTIDE SEQUENCE [LARGE SCALE GENOMIC DNA]</scope>
    <source>
        <strain evidence="2">cv. Punajuju</strain>
        <tissue evidence="1">Leaves</tissue>
    </source>
</reference>
<accession>A0ACB9F5Y4</accession>
<organism evidence="1 2">
    <name type="scientific">Cichorium intybus</name>
    <name type="common">Chicory</name>
    <dbReference type="NCBI Taxonomy" id="13427"/>
    <lineage>
        <taxon>Eukaryota</taxon>
        <taxon>Viridiplantae</taxon>
        <taxon>Streptophyta</taxon>
        <taxon>Embryophyta</taxon>
        <taxon>Tracheophyta</taxon>
        <taxon>Spermatophyta</taxon>
        <taxon>Magnoliopsida</taxon>
        <taxon>eudicotyledons</taxon>
        <taxon>Gunneridae</taxon>
        <taxon>Pentapetalae</taxon>
        <taxon>asterids</taxon>
        <taxon>campanulids</taxon>
        <taxon>Asterales</taxon>
        <taxon>Asteraceae</taxon>
        <taxon>Cichorioideae</taxon>
        <taxon>Cichorieae</taxon>
        <taxon>Cichoriinae</taxon>
        <taxon>Cichorium</taxon>
    </lineage>
</organism>